<protein>
    <recommendedName>
        <fullName evidence="3">GFO/IDH/MocA-like oxidoreductase domain-containing protein</fullName>
    </recommendedName>
</protein>
<evidence type="ECO:0000256" key="2">
    <source>
        <dbReference type="ARBA" id="ARBA00023002"/>
    </source>
</evidence>
<name>H2YW62_CIOSA</name>
<evidence type="ECO:0000259" key="3">
    <source>
        <dbReference type="Pfam" id="PF22725"/>
    </source>
</evidence>
<dbReference type="HOGENOM" id="CLU_023194_8_0_1"/>
<comment type="similarity">
    <text evidence="1">Belongs to the Gfo/Idh/MocA family.</text>
</comment>
<dbReference type="Ensembl" id="ENSCSAVT00000009690.1">
    <property type="protein sequence ID" value="ENSCSAVP00000009573.1"/>
    <property type="gene ID" value="ENSCSAVG00000005622.1"/>
</dbReference>
<dbReference type="AlphaFoldDB" id="H2YW62"/>
<dbReference type="Proteomes" id="UP000007875">
    <property type="component" value="Unassembled WGS sequence"/>
</dbReference>
<dbReference type="PANTHER" id="PTHR43818:SF11">
    <property type="entry name" value="BCDNA.GH03377"/>
    <property type="match status" value="1"/>
</dbReference>
<feature type="domain" description="GFO/IDH/MocA-like oxidoreductase" evidence="3">
    <location>
        <begin position="2"/>
        <end position="87"/>
    </location>
</feature>
<dbReference type="eggNOG" id="KOG2742">
    <property type="taxonomic scope" value="Eukaryota"/>
</dbReference>
<evidence type="ECO:0000313" key="4">
    <source>
        <dbReference type="Ensembl" id="ENSCSAVP00000009573.1"/>
    </source>
</evidence>
<dbReference type="STRING" id="51511.ENSCSAVP00000009573"/>
<keyword evidence="2" id="KW-0560">Oxidoreductase</keyword>
<dbReference type="GO" id="GO:0016491">
    <property type="term" value="F:oxidoreductase activity"/>
    <property type="evidence" value="ECO:0007669"/>
    <property type="project" value="UniProtKB-KW"/>
</dbReference>
<keyword evidence="5" id="KW-1185">Reference proteome</keyword>
<reference evidence="5" key="1">
    <citation type="submission" date="2003-08" db="EMBL/GenBank/DDBJ databases">
        <authorList>
            <person name="Birren B."/>
            <person name="Nusbaum C."/>
            <person name="Abebe A."/>
            <person name="Abouelleil A."/>
            <person name="Adekoya E."/>
            <person name="Ait-zahra M."/>
            <person name="Allen N."/>
            <person name="Allen T."/>
            <person name="An P."/>
            <person name="Anderson M."/>
            <person name="Anderson S."/>
            <person name="Arachchi H."/>
            <person name="Armbruster J."/>
            <person name="Bachantsang P."/>
            <person name="Baldwin J."/>
            <person name="Barry A."/>
            <person name="Bayul T."/>
            <person name="Blitshsteyn B."/>
            <person name="Bloom T."/>
            <person name="Blye J."/>
            <person name="Boguslavskiy L."/>
            <person name="Borowsky M."/>
            <person name="Boukhgalter B."/>
            <person name="Brunache A."/>
            <person name="Butler J."/>
            <person name="Calixte N."/>
            <person name="Calvo S."/>
            <person name="Camarata J."/>
            <person name="Campo K."/>
            <person name="Chang J."/>
            <person name="Cheshatsang Y."/>
            <person name="Citroen M."/>
            <person name="Collymore A."/>
            <person name="Considine T."/>
            <person name="Cook A."/>
            <person name="Cooke P."/>
            <person name="Corum B."/>
            <person name="Cuomo C."/>
            <person name="David R."/>
            <person name="Dawoe T."/>
            <person name="Degray S."/>
            <person name="Dodge S."/>
            <person name="Dooley K."/>
            <person name="Dorje P."/>
            <person name="Dorjee K."/>
            <person name="Dorris L."/>
            <person name="Duffey N."/>
            <person name="Dupes A."/>
            <person name="Elkins T."/>
            <person name="Engels R."/>
            <person name="Erickson J."/>
            <person name="Farina A."/>
            <person name="Faro S."/>
            <person name="Ferreira P."/>
            <person name="Fischer H."/>
            <person name="Fitzgerald M."/>
            <person name="Foley K."/>
            <person name="Gage D."/>
            <person name="Galagan J."/>
            <person name="Gearin G."/>
            <person name="Gnerre S."/>
            <person name="Gnirke A."/>
            <person name="Goyette A."/>
            <person name="Graham J."/>
            <person name="Grandbois E."/>
            <person name="Gyaltsen K."/>
            <person name="Hafez N."/>
            <person name="Hagopian D."/>
            <person name="Hagos B."/>
            <person name="Hall J."/>
            <person name="Hatcher B."/>
            <person name="Heller A."/>
            <person name="Higgins H."/>
            <person name="Honan T."/>
            <person name="Horn A."/>
            <person name="Houde N."/>
            <person name="Hughes L."/>
            <person name="Hulme W."/>
            <person name="Husby E."/>
            <person name="Iliev I."/>
            <person name="Jaffe D."/>
            <person name="Jones C."/>
            <person name="Kamal M."/>
            <person name="Kamat A."/>
            <person name="Kamvysselis M."/>
            <person name="Karlsson E."/>
            <person name="Kells C."/>
            <person name="Kieu A."/>
            <person name="Kisner P."/>
            <person name="Kodira C."/>
            <person name="Kulbokas E."/>
            <person name="Labutti K."/>
            <person name="Lama D."/>
            <person name="Landers T."/>
            <person name="Leger J."/>
            <person name="Levine S."/>
            <person name="Lewis D."/>
            <person name="Lewis T."/>
            <person name="Lindblad-toh K."/>
            <person name="Liu X."/>
            <person name="Lokyitsang T."/>
            <person name="Lokyitsang Y."/>
            <person name="Lucien O."/>
            <person name="Lui A."/>
            <person name="Ma L.J."/>
            <person name="Mabbitt R."/>
            <person name="Macdonald J."/>
            <person name="Maclean C."/>
            <person name="Major J."/>
            <person name="Manning J."/>
            <person name="Marabella R."/>
            <person name="Maru K."/>
            <person name="Matthews C."/>
            <person name="Mauceli E."/>
            <person name="Mccarthy M."/>
            <person name="Mcdonough S."/>
            <person name="Mcghee T."/>
            <person name="Meldrim J."/>
            <person name="Meneus L."/>
            <person name="Mesirov J."/>
            <person name="Mihalev A."/>
            <person name="Mihova T."/>
            <person name="Mikkelsen T."/>
            <person name="Mlenga V."/>
            <person name="Moru K."/>
            <person name="Mozes J."/>
            <person name="Mulrain L."/>
            <person name="Munson G."/>
            <person name="Naylor J."/>
            <person name="Newes C."/>
            <person name="Nguyen C."/>
            <person name="Nguyen N."/>
            <person name="Nguyen T."/>
            <person name="Nicol R."/>
            <person name="Nielsen C."/>
            <person name="Nizzari M."/>
            <person name="Norbu C."/>
            <person name="Norbu N."/>
            <person name="O'donnell P."/>
            <person name="Okoawo O."/>
            <person name="O'leary S."/>
            <person name="Omotosho B."/>
            <person name="O'neill K."/>
            <person name="Osman S."/>
            <person name="Parker S."/>
            <person name="Perrin D."/>
            <person name="Phunkhang P."/>
            <person name="Piqani B."/>
            <person name="Purcell S."/>
            <person name="Rachupka T."/>
            <person name="Ramasamy U."/>
            <person name="Rameau R."/>
            <person name="Ray V."/>
            <person name="Raymond C."/>
            <person name="Retta R."/>
            <person name="Richardson S."/>
            <person name="Rise C."/>
            <person name="Rodriguez J."/>
            <person name="Rogers J."/>
            <person name="Rogov P."/>
            <person name="Rutman M."/>
            <person name="Schupbach R."/>
            <person name="Seaman C."/>
            <person name="Settipalli S."/>
            <person name="Sharpe T."/>
            <person name="Sheridan J."/>
            <person name="Sherpa N."/>
            <person name="Shi J."/>
            <person name="Smirnov S."/>
            <person name="Smith C."/>
            <person name="Sougnez C."/>
            <person name="Spencer B."/>
            <person name="Stalker J."/>
            <person name="Stange-thomann N."/>
            <person name="Stavropoulos S."/>
            <person name="Stetson K."/>
            <person name="Stone C."/>
            <person name="Stone S."/>
            <person name="Stubbs M."/>
            <person name="Talamas J."/>
            <person name="Tchuinga P."/>
            <person name="Tenzing P."/>
            <person name="Tesfaye S."/>
            <person name="Theodore J."/>
            <person name="Thoulutsang Y."/>
            <person name="Topham K."/>
            <person name="Towey S."/>
            <person name="Tsamla T."/>
            <person name="Tsomo N."/>
            <person name="Vallee D."/>
            <person name="Vassiliev H."/>
            <person name="Venkataraman V."/>
            <person name="Vinson J."/>
            <person name="Vo A."/>
            <person name="Wade C."/>
            <person name="Wang S."/>
            <person name="Wangchuk T."/>
            <person name="Wangdi T."/>
            <person name="Whittaker C."/>
            <person name="Wilkinson J."/>
            <person name="Wu Y."/>
            <person name="Wyman D."/>
            <person name="Yadav S."/>
            <person name="Yang S."/>
            <person name="Yang X."/>
            <person name="Yeager S."/>
            <person name="Yee E."/>
            <person name="Young G."/>
            <person name="Zainoun J."/>
            <person name="Zembeck L."/>
            <person name="Zimmer A."/>
            <person name="Zody M."/>
            <person name="Lander E."/>
        </authorList>
    </citation>
    <scope>NUCLEOTIDE SEQUENCE [LARGE SCALE GENOMIC DNA]</scope>
</reference>
<dbReference type="PANTHER" id="PTHR43818">
    <property type="entry name" value="BCDNA.GH03377"/>
    <property type="match status" value="1"/>
</dbReference>
<evidence type="ECO:0000313" key="5">
    <source>
        <dbReference type="Proteomes" id="UP000007875"/>
    </source>
</evidence>
<dbReference type="Pfam" id="PF22725">
    <property type="entry name" value="GFO_IDH_MocA_C3"/>
    <property type="match status" value="1"/>
</dbReference>
<proteinExistence type="inferred from homology"/>
<accession>H2YW62</accession>
<dbReference type="InParanoid" id="H2YW62"/>
<evidence type="ECO:0000256" key="1">
    <source>
        <dbReference type="ARBA" id="ARBA00010928"/>
    </source>
</evidence>
<dbReference type="InterPro" id="IPR050463">
    <property type="entry name" value="Gfo/Idh/MocA_oxidrdct_glycsds"/>
</dbReference>
<dbReference type="GeneTree" id="ENSGT00940000170278"/>
<dbReference type="FunCoup" id="H2YW62">
    <property type="interactions" value="84"/>
</dbReference>
<dbReference type="Gene3D" id="3.30.360.10">
    <property type="entry name" value="Dihydrodipicolinate Reductase, domain 2"/>
    <property type="match status" value="1"/>
</dbReference>
<reference evidence="4" key="3">
    <citation type="submission" date="2025-09" db="UniProtKB">
        <authorList>
            <consortium name="Ensembl"/>
        </authorList>
    </citation>
    <scope>IDENTIFICATION</scope>
</reference>
<sequence length="222" mass="24441">MGGGVLTNMGGHFVDIVSFVSGQKAVKVHGFLTTFQKQSAKVSGFREVTSDDFCTFQMQMDKGACCTCVLNNNVPGSFSYEVLFVGSTACLLAKDGVLHRQSRANGNASNVQELIMKDCQDMPDGLETIFPSEILAQIPVPLCQGTSRFIDSLKESFQDQNDRRNWNKSILEKAATFEDALHVQTVIECIRRSSKTSDWEQVTHLEQKPSSSDLLSQSINSS</sequence>
<dbReference type="OMA" id="LYCKLAK"/>
<organism evidence="4 5">
    <name type="scientific">Ciona savignyi</name>
    <name type="common">Pacific transparent sea squirt</name>
    <dbReference type="NCBI Taxonomy" id="51511"/>
    <lineage>
        <taxon>Eukaryota</taxon>
        <taxon>Metazoa</taxon>
        <taxon>Chordata</taxon>
        <taxon>Tunicata</taxon>
        <taxon>Ascidiacea</taxon>
        <taxon>Phlebobranchia</taxon>
        <taxon>Cionidae</taxon>
        <taxon>Ciona</taxon>
    </lineage>
</organism>
<reference evidence="4" key="2">
    <citation type="submission" date="2025-08" db="UniProtKB">
        <authorList>
            <consortium name="Ensembl"/>
        </authorList>
    </citation>
    <scope>IDENTIFICATION</scope>
</reference>
<dbReference type="InterPro" id="IPR055170">
    <property type="entry name" value="GFO_IDH_MocA-like_dom"/>
</dbReference>
<dbReference type="SUPFAM" id="SSF55347">
    <property type="entry name" value="Glyceraldehyde-3-phosphate dehydrogenase-like, C-terminal domain"/>
    <property type="match status" value="1"/>
</dbReference>